<accession>A0ABU1GTX2</accession>
<organism evidence="7 8">
    <name type="scientific">Larsenimonas suaedae</name>
    <dbReference type="NCBI Taxonomy" id="1851019"/>
    <lineage>
        <taxon>Bacteria</taxon>
        <taxon>Pseudomonadati</taxon>
        <taxon>Pseudomonadota</taxon>
        <taxon>Gammaproteobacteria</taxon>
        <taxon>Oceanospirillales</taxon>
        <taxon>Halomonadaceae</taxon>
        <taxon>Larsenimonas</taxon>
    </lineage>
</organism>
<feature type="transmembrane region" description="Helical" evidence="5">
    <location>
        <begin position="165"/>
        <end position="191"/>
    </location>
</feature>
<protein>
    <submittedName>
        <fullName evidence="7">Yip1 family protein</fullName>
    </submittedName>
</protein>
<keyword evidence="2 5" id="KW-0812">Transmembrane</keyword>
<sequence length="197" mass="21783">MIHHVWGLLAHPNREWRQIEHEGESVVELYAHHVLLLALVPVVCAFIGTTTFGWHFGEGRYVPLEFTTALTLAIVFYLAILGAVALVGTVLHWSARRFPSRPSRNRCITFAGYVGTPMFLSGIVALYPLVWLCSLAIVVGLCYTAYLLYVGLPAFFNITRKESMLVFSTTMAIGVLVLEALLAITVVLWGYGAMIVG</sequence>
<evidence type="ECO:0000313" key="7">
    <source>
        <dbReference type="EMBL" id="MDR5895026.1"/>
    </source>
</evidence>
<comment type="caution">
    <text evidence="7">The sequence shown here is derived from an EMBL/GenBank/DDBJ whole genome shotgun (WGS) entry which is preliminary data.</text>
</comment>
<gene>
    <name evidence="7" type="ORF">QC825_02910</name>
</gene>
<dbReference type="Pfam" id="PF04893">
    <property type="entry name" value="Yip1"/>
    <property type="match status" value="1"/>
</dbReference>
<dbReference type="Proteomes" id="UP001269375">
    <property type="component" value="Unassembled WGS sequence"/>
</dbReference>
<proteinExistence type="predicted"/>
<dbReference type="EMBL" id="JARWAO010000001">
    <property type="protein sequence ID" value="MDR5895026.1"/>
    <property type="molecule type" value="Genomic_DNA"/>
</dbReference>
<evidence type="ECO:0000256" key="2">
    <source>
        <dbReference type="ARBA" id="ARBA00022692"/>
    </source>
</evidence>
<feature type="transmembrane region" description="Helical" evidence="5">
    <location>
        <begin position="107"/>
        <end position="129"/>
    </location>
</feature>
<keyword evidence="4 5" id="KW-0472">Membrane</keyword>
<evidence type="ECO:0000256" key="3">
    <source>
        <dbReference type="ARBA" id="ARBA00022989"/>
    </source>
</evidence>
<comment type="subcellular location">
    <subcellularLocation>
        <location evidence="1">Membrane</location>
        <topology evidence="1">Multi-pass membrane protein</topology>
    </subcellularLocation>
</comment>
<dbReference type="InterPro" id="IPR006977">
    <property type="entry name" value="Yip1_dom"/>
</dbReference>
<feature type="domain" description="Yip1" evidence="6">
    <location>
        <begin position="6"/>
        <end position="179"/>
    </location>
</feature>
<keyword evidence="8" id="KW-1185">Reference proteome</keyword>
<name>A0ABU1GTX2_9GAMM</name>
<feature type="transmembrane region" description="Helical" evidence="5">
    <location>
        <begin position="135"/>
        <end position="158"/>
    </location>
</feature>
<feature type="transmembrane region" description="Helical" evidence="5">
    <location>
        <begin position="34"/>
        <end position="57"/>
    </location>
</feature>
<evidence type="ECO:0000256" key="5">
    <source>
        <dbReference type="SAM" id="Phobius"/>
    </source>
</evidence>
<evidence type="ECO:0000256" key="1">
    <source>
        <dbReference type="ARBA" id="ARBA00004141"/>
    </source>
</evidence>
<feature type="transmembrane region" description="Helical" evidence="5">
    <location>
        <begin position="69"/>
        <end position="95"/>
    </location>
</feature>
<reference evidence="7 8" key="1">
    <citation type="submission" date="2023-04" db="EMBL/GenBank/DDBJ databases">
        <title>A long-awaited taxogenomic arrangement of the family Halomonadaceae.</title>
        <authorList>
            <person name="De La Haba R."/>
            <person name="Chuvochina M."/>
            <person name="Wittouck S."/>
            <person name="Arahal D.R."/>
            <person name="Sanchez-Porro C."/>
            <person name="Hugenholtz P."/>
            <person name="Ventosa A."/>
        </authorList>
    </citation>
    <scope>NUCLEOTIDE SEQUENCE [LARGE SCALE GENOMIC DNA]</scope>
    <source>
        <strain evidence="7 8">DSM 22428</strain>
    </source>
</reference>
<evidence type="ECO:0000313" key="8">
    <source>
        <dbReference type="Proteomes" id="UP001269375"/>
    </source>
</evidence>
<dbReference type="RefSeq" id="WP_251592399.1">
    <property type="nucleotide sequence ID" value="NZ_JAMLJI010000002.1"/>
</dbReference>
<evidence type="ECO:0000259" key="6">
    <source>
        <dbReference type="Pfam" id="PF04893"/>
    </source>
</evidence>
<keyword evidence="3 5" id="KW-1133">Transmembrane helix</keyword>
<evidence type="ECO:0000256" key="4">
    <source>
        <dbReference type="ARBA" id="ARBA00023136"/>
    </source>
</evidence>